<evidence type="ECO:0000256" key="1">
    <source>
        <dbReference type="SAM" id="SignalP"/>
    </source>
</evidence>
<protein>
    <submittedName>
        <fullName evidence="2">Uncharacterized protein</fullName>
    </submittedName>
</protein>
<reference evidence="2 3" key="1">
    <citation type="submission" date="2016-08" db="EMBL/GenBank/DDBJ databases">
        <authorList>
            <person name="Seilhamer J.J."/>
        </authorList>
    </citation>
    <scope>NUCLEOTIDE SEQUENCE [LARGE SCALE GENOMIC DNA]</scope>
    <source>
        <strain evidence="2 3">A37T2</strain>
    </source>
</reference>
<gene>
    <name evidence="2" type="ORF">GA0116948_101403</name>
</gene>
<dbReference type="EMBL" id="FMAR01000001">
    <property type="protein sequence ID" value="SCB81889.1"/>
    <property type="molecule type" value="Genomic_DNA"/>
</dbReference>
<dbReference type="STRING" id="1335309.GA0116948_101403"/>
<dbReference type="Proteomes" id="UP000242818">
    <property type="component" value="Unassembled WGS sequence"/>
</dbReference>
<evidence type="ECO:0000313" key="2">
    <source>
        <dbReference type="EMBL" id="SCB81889.1"/>
    </source>
</evidence>
<dbReference type="RefSeq" id="WP_089708472.1">
    <property type="nucleotide sequence ID" value="NZ_FMAR01000001.1"/>
</dbReference>
<name>A0A1C3ZHK1_9BACT</name>
<keyword evidence="1" id="KW-0732">Signal</keyword>
<dbReference type="OrthoDB" id="1003359at2"/>
<evidence type="ECO:0000313" key="3">
    <source>
        <dbReference type="Proteomes" id="UP000242818"/>
    </source>
</evidence>
<accession>A0A1C3ZHK1</accession>
<proteinExistence type="predicted"/>
<dbReference type="AlphaFoldDB" id="A0A1C3ZHK1"/>
<sequence>MKKILWAVCTLLLCQLAVQAQTLKTFFADDKATLTYLGVDFTQTRYLGETALNATDFISKVVPSYNDVVVNEVKKYDIAGAFHHPVKNELTQVTKFNEGISEDKLKSSDAADFERFKDADIAKIAAHYKGSGIGLLFIVEALDKGQKKGAIYAVLIDLSHKKVLLSQRYVQTGKGFTMRNYWLHVVYETINDIDNHDYKKWVKANS</sequence>
<feature type="chain" id="PRO_5008688124" evidence="1">
    <location>
        <begin position="21"/>
        <end position="206"/>
    </location>
</feature>
<keyword evidence="3" id="KW-1185">Reference proteome</keyword>
<feature type="signal peptide" evidence="1">
    <location>
        <begin position="1"/>
        <end position="20"/>
    </location>
</feature>
<organism evidence="2 3">
    <name type="scientific">Chitinophaga costaii</name>
    <dbReference type="NCBI Taxonomy" id="1335309"/>
    <lineage>
        <taxon>Bacteria</taxon>
        <taxon>Pseudomonadati</taxon>
        <taxon>Bacteroidota</taxon>
        <taxon>Chitinophagia</taxon>
        <taxon>Chitinophagales</taxon>
        <taxon>Chitinophagaceae</taxon>
        <taxon>Chitinophaga</taxon>
    </lineage>
</organism>